<dbReference type="Gene3D" id="3.40.630.30">
    <property type="match status" value="1"/>
</dbReference>
<evidence type="ECO:0000313" key="3">
    <source>
        <dbReference type="Proteomes" id="UP000619761"/>
    </source>
</evidence>
<accession>A0ABQ3B787</accession>
<organism evidence="2 3">
    <name type="scientific">Cellvibrio zantedeschiae</name>
    <dbReference type="NCBI Taxonomy" id="1237077"/>
    <lineage>
        <taxon>Bacteria</taxon>
        <taxon>Pseudomonadati</taxon>
        <taxon>Pseudomonadota</taxon>
        <taxon>Gammaproteobacteria</taxon>
        <taxon>Cellvibrionales</taxon>
        <taxon>Cellvibrionaceae</taxon>
        <taxon>Cellvibrio</taxon>
    </lineage>
</organism>
<dbReference type="SUPFAM" id="SSF55729">
    <property type="entry name" value="Acyl-CoA N-acyltransferases (Nat)"/>
    <property type="match status" value="1"/>
</dbReference>
<name>A0ABQ3B787_9GAMM</name>
<dbReference type="Proteomes" id="UP000619761">
    <property type="component" value="Unassembled WGS sequence"/>
</dbReference>
<dbReference type="EMBL" id="BMYZ01000003">
    <property type="protein sequence ID" value="GGY82329.1"/>
    <property type="molecule type" value="Genomic_DNA"/>
</dbReference>
<dbReference type="InterPro" id="IPR038740">
    <property type="entry name" value="BioF2-like_GNAT_dom"/>
</dbReference>
<keyword evidence="3" id="KW-1185">Reference proteome</keyword>
<protein>
    <recommendedName>
        <fullName evidence="1">BioF2-like acetyltransferase domain-containing protein</fullName>
    </recommendedName>
</protein>
<comment type="caution">
    <text evidence="2">The sequence shown here is derived from an EMBL/GenBank/DDBJ whole genome shotgun (WGS) entry which is preliminary data.</text>
</comment>
<evidence type="ECO:0000313" key="2">
    <source>
        <dbReference type="EMBL" id="GGY82329.1"/>
    </source>
</evidence>
<sequence>MRTAFPLGVSTSIAPSIRSEYFNTAAYASSNSLARNYVEAFLESRCDQLYLPDILQDSPEYDLWKTLSDESGFDFIVKDINPTYGVDVSCESFDVYLSGLGSNTRLKLYNRRKNLHMLGEVKVENLWPDQEYFYKLINDFHQKRWGRDCYQGRNLTFIRLLLDNLVHDGHEVNLSLMTVNKKPVSVVLDIQFNGRIYNLQSGYLEGFAKNISLGTLHLGYQLESAFSRADVDFYDFMAGKGKNADYKSALSNRKAAFNTLLLVRNPVLKILYRMQRRFNPHN</sequence>
<dbReference type="Pfam" id="PF13480">
    <property type="entry name" value="Acetyltransf_6"/>
    <property type="match status" value="1"/>
</dbReference>
<gene>
    <name evidence="2" type="ORF">GCM10011613_28870</name>
</gene>
<evidence type="ECO:0000259" key="1">
    <source>
        <dbReference type="Pfam" id="PF13480"/>
    </source>
</evidence>
<proteinExistence type="predicted"/>
<dbReference type="InterPro" id="IPR016181">
    <property type="entry name" value="Acyl_CoA_acyltransferase"/>
</dbReference>
<reference evidence="3" key="1">
    <citation type="journal article" date="2019" name="Int. J. Syst. Evol. Microbiol.">
        <title>The Global Catalogue of Microorganisms (GCM) 10K type strain sequencing project: providing services to taxonomists for standard genome sequencing and annotation.</title>
        <authorList>
            <consortium name="The Broad Institute Genomics Platform"/>
            <consortium name="The Broad Institute Genome Sequencing Center for Infectious Disease"/>
            <person name="Wu L."/>
            <person name="Ma J."/>
        </authorList>
    </citation>
    <scope>NUCLEOTIDE SEQUENCE [LARGE SCALE GENOMIC DNA]</scope>
    <source>
        <strain evidence="3">KCTC 32239</strain>
    </source>
</reference>
<feature type="domain" description="BioF2-like acetyltransferase" evidence="1">
    <location>
        <begin position="103"/>
        <end position="248"/>
    </location>
</feature>